<protein>
    <submittedName>
        <fullName evidence="2">Uncharacterized protein</fullName>
    </submittedName>
</protein>
<evidence type="ECO:0000313" key="1">
    <source>
        <dbReference type="Proteomes" id="UP000887572"/>
    </source>
</evidence>
<organism evidence="1 2">
    <name type="scientific">Globodera rostochiensis</name>
    <name type="common">Golden nematode worm</name>
    <name type="synonym">Heterodera rostochiensis</name>
    <dbReference type="NCBI Taxonomy" id="31243"/>
    <lineage>
        <taxon>Eukaryota</taxon>
        <taxon>Metazoa</taxon>
        <taxon>Ecdysozoa</taxon>
        <taxon>Nematoda</taxon>
        <taxon>Chromadorea</taxon>
        <taxon>Rhabditida</taxon>
        <taxon>Tylenchina</taxon>
        <taxon>Tylenchomorpha</taxon>
        <taxon>Tylenchoidea</taxon>
        <taxon>Heteroderidae</taxon>
        <taxon>Heteroderinae</taxon>
        <taxon>Globodera</taxon>
    </lineage>
</organism>
<reference evidence="2" key="1">
    <citation type="submission" date="2022-11" db="UniProtKB">
        <authorList>
            <consortium name="WormBaseParasite"/>
        </authorList>
    </citation>
    <scope>IDENTIFICATION</scope>
</reference>
<accession>A0A914I1H8</accession>
<name>A0A914I1H8_GLORO</name>
<evidence type="ECO:0000313" key="2">
    <source>
        <dbReference type="WBParaSite" id="Gr19_v10_g6014.t1"/>
    </source>
</evidence>
<dbReference type="WBParaSite" id="Gr19_v10_g6014.t1">
    <property type="protein sequence ID" value="Gr19_v10_g6014.t1"/>
    <property type="gene ID" value="Gr19_v10_g6014"/>
</dbReference>
<proteinExistence type="predicted"/>
<dbReference type="AlphaFoldDB" id="A0A914I1H8"/>
<dbReference type="Proteomes" id="UP000887572">
    <property type="component" value="Unplaced"/>
</dbReference>
<sequence length="74" mass="8792">MAGTKCLLLRWYSRSLVPTHQLPPTSSQRTLTVKDQLMMFFQQQHKVHMQLEQKFDWRAQYNGPPSRTTILMND</sequence>
<keyword evidence="1" id="KW-1185">Reference proteome</keyword>